<dbReference type="RefSeq" id="XP_038750930.1">
    <property type="nucleotide sequence ID" value="XM_038883335.1"/>
</dbReference>
<evidence type="ECO:0000256" key="14">
    <source>
        <dbReference type="ARBA" id="ARBA00023288"/>
    </source>
</evidence>
<dbReference type="GO" id="GO:0005576">
    <property type="term" value="C:extracellular region"/>
    <property type="evidence" value="ECO:0007669"/>
    <property type="project" value="UniProtKB-SubCell"/>
</dbReference>
<dbReference type="GO" id="GO:0005886">
    <property type="term" value="C:plasma membrane"/>
    <property type="evidence" value="ECO:0007669"/>
    <property type="project" value="UniProtKB-SubCell"/>
</dbReference>
<keyword evidence="14" id="KW-0449">Lipoprotein</keyword>
<evidence type="ECO:0000256" key="16">
    <source>
        <dbReference type="SAM" id="SignalP"/>
    </source>
</evidence>
<evidence type="ECO:0000256" key="12">
    <source>
        <dbReference type="ARBA" id="ARBA00023157"/>
    </source>
</evidence>
<feature type="binding site" description="axial binding residue" evidence="15">
    <location>
        <position position="47"/>
    </location>
    <ligand>
        <name>heme</name>
        <dbReference type="ChEBI" id="CHEBI:30413"/>
    </ligand>
    <ligandPart>
        <name>Fe</name>
        <dbReference type="ChEBI" id="CHEBI:18248"/>
    </ligandPart>
</feature>
<evidence type="ECO:0000256" key="13">
    <source>
        <dbReference type="ARBA" id="ARBA00023180"/>
    </source>
</evidence>
<evidence type="ECO:0000256" key="6">
    <source>
        <dbReference type="ARBA" id="ARBA00022617"/>
    </source>
</evidence>
<dbReference type="GeneID" id="62156409"/>
<dbReference type="PANTHER" id="PTHR37928">
    <property type="entry name" value="CFEM DOMAIN PROTEIN (AFU_ORTHOLOGUE AFUA_6G14090)"/>
    <property type="match status" value="1"/>
</dbReference>
<keyword evidence="13" id="KW-0325">Glycoprotein</keyword>
<keyword evidence="19" id="KW-1185">Reference proteome</keyword>
<sequence>MKYSFVLLAAAGLAAAQQKFTDVVPECSKECLVEAVKNGTPCTSIDDSKCICEATNYRNIYTVGVSCVLAACGGDVATGQLLPAAAKFCREVTGGASAPPVGSSSAAVSSAVSSAIASASGAATSATGSLSVTVTPTGSAATAATVASTTTPAAAAASAGSMGVMGILALGALAAL</sequence>
<dbReference type="Pfam" id="PF05730">
    <property type="entry name" value="CFEM"/>
    <property type="match status" value="1"/>
</dbReference>
<dbReference type="GO" id="GO:0098552">
    <property type="term" value="C:side of membrane"/>
    <property type="evidence" value="ECO:0007669"/>
    <property type="project" value="UniProtKB-KW"/>
</dbReference>
<dbReference type="AlphaFoldDB" id="A0A9P6IFH0"/>
<evidence type="ECO:0000256" key="10">
    <source>
        <dbReference type="ARBA" id="ARBA00023004"/>
    </source>
</evidence>
<evidence type="ECO:0000256" key="8">
    <source>
        <dbReference type="ARBA" id="ARBA00022723"/>
    </source>
</evidence>
<proteinExistence type="inferred from homology"/>
<evidence type="ECO:0000256" key="15">
    <source>
        <dbReference type="PROSITE-ProRule" id="PRU01356"/>
    </source>
</evidence>
<keyword evidence="11" id="KW-0472">Membrane</keyword>
<dbReference type="InterPro" id="IPR051735">
    <property type="entry name" value="CFEM_domain"/>
</dbReference>
<dbReference type="EMBL" id="JAATWM020000002">
    <property type="protein sequence ID" value="KAF9881469.1"/>
    <property type="molecule type" value="Genomic_DNA"/>
</dbReference>
<evidence type="ECO:0000256" key="4">
    <source>
        <dbReference type="ARBA" id="ARBA00022475"/>
    </source>
</evidence>
<reference evidence="18" key="2">
    <citation type="submission" date="2020-11" db="EMBL/GenBank/DDBJ databases">
        <title>Whole genome sequencing of Colletotrichum sp.</title>
        <authorList>
            <person name="Li H."/>
        </authorList>
    </citation>
    <scope>NUCLEOTIDE SEQUENCE</scope>
    <source>
        <strain evidence="18">CkLH20</strain>
    </source>
</reference>
<feature type="signal peptide" evidence="16">
    <location>
        <begin position="1"/>
        <end position="16"/>
    </location>
</feature>
<dbReference type="Proteomes" id="UP000781932">
    <property type="component" value="Unassembled WGS sequence"/>
</dbReference>
<dbReference type="PANTHER" id="PTHR37928:SF2">
    <property type="entry name" value="GPI ANCHORED CFEM DOMAIN PROTEIN (AFU_ORTHOLOGUE AFUA_6G10580)"/>
    <property type="match status" value="1"/>
</dbReference>
<feature type="domain" description="CFEM" evidence="17">
    <location>
        <begin position="1"/>
        <end position="114"/>
    </location>
</feature>
<evidence type="ECO:0000256" key="5">
    <source>
        <dbReference type="ARBA" id="ARBA00022525"/>
    </source>
</evidence>
<evidence type="ECO:0000256" key="3">
    <source>
        <dbReference type="ARBA" id="ARBA00010031"/>
    </source>
</evidence>
<comment type="subcellular location">
    <subcellularLocation>
        <location evidence="1">Cell membrane</location>
        <topology evidence="1">Lipid-anchor</topology>
        <topology evidence="1">GPI-anchor</topology>
    </subcellularLocation>
    <subcellularLocation>
        <location evidence="2">Secreted</location>
    </subcellularLocation>
</comment>
<gene>
    <name evidence="18" type="ORF">CkaCkLH20_00615</name>
</gene>
<dbReference type="SMART" id="SM00747">
    <property type="entry name" value="CFEM"/>
    <property type="match status" value="1"/>
</dbReference>
<evidence type="ECO:0000259" key="17">
    <source>
        <dbReference type="PROSITE" id="PS52012"/>
    </source>
</evidence>
<comment type="caution">
    <text evidence="18">The sequence shown here is derived from an EMBL/GenBank/DDBJ whole genome shotgun (WGS) entry which is preliminary data.</text>
</comment>
<keyword evidence="6 15" id="KW-0349">Heme</keyword>
<dbReference type="InterPro" id="IPR008427">
    <property type="entry name" value="Extracellular_membr_CFEM_dom"/>
</dbReference>
<evidence type="ECO:0000256" key="7">
    <source>
        <dbReference type="ARBA" id="ARBA00022622"/>
    </source>
</evidence>
<comment type="caution">
    <text evidence="15">Lacks conserved residue(s) required for the propagation of feature annotation.</text>
</comment>
<name>A0A9P6IFH0_9PEZI</name>
<dbReference type="PROSITE" id="PS52012">
    <property type="entry name" value="CFEM"/>
    <property type="match status" value="1"/>
</dbReference>
<feature type="chain" id="PRO_5040108383" description="CFEM domain-containing protein" evidence="16">
    <location>
        <begin position="17"/>
        <end position="176"/>
    </location>
</feature>
<organism evidence="18 19">
    <name type="scientific">Colletotrichum karsti</name>
    <dbReference type="NCBI Taxonomy" id="1095194"/>
    <lineage>
        <taxon>Eukaryota</taxon>
        <taxon>Fungi</taxon>
        <taxon>Dikarya</taxon>
        <taxon>Ascomycota</taxon>
        <taxon>Pezizomycotina</taxon>
        <taxon>Sordariomycetes</taxon>
        <taxon>Hypocreomycetidae</taxon>
        <taxon>Glomerellales</taxon>
        <taxon>Glomerellaceae</taxon>
        <taxon>Colletotrichum</taxon>
        <taxon>Colletotrichum boninense species complex</taxon>
    </lineage>
</organism>
<protein>
    <recommendedName>
        <fullName evidence="17">CFEM domain-containing protein</fullName>
    </recommendedName>
</protein>
<keyword evidence="7" id="KW-0336">GPI-anchor</keyword>
<evidence type="ECO:0000256" key="9">
    <source>
        <dbReference type="ARBA" id="ARBA00022729"/>
    </source>
</evidence>
<keyword evidence="9 16" id="KW-0732">Signal</keyword>
<keyword evidence="12" id="KW-1015">Disulfide bond</keyword>
<keyword evidence="4" id="KW-1003">Cell membrane</keyword>
<keyword evidence="5" id="KW-0964">Secreted</keyword>
<evidence type="ECO:0000256" key="11">
    <source>
        <dbReference type="ARBA" id="ARBA00023136"/>
    </source>
</evidence>
<comment type="similarity">
    <text evidence="3">Belongs to the RBT5 family.</text>
</comment>
<evidence type="ECO:0000313" key="19">
    <source>
        <dbReference type="Proteomes" id="UP000781932"/>
    </source>
</evidence>
<evidence type="ECO:0000313" key="18">
    <source>
        <dbReference type="EMBL" id="KAF9881469.1"/>
    </source>
</evidence>
<dbReference type="OrthoDB" id="3767534at2759"/>
<accession>A0A9P6IFH0</accession>
<reference evidence="18" key="1">
    <citation type="submission" date="2020-03" db="EMBL/GenBank/DDBJ databases">
        <authorList>
            <person name="He L."/>
        </authorList>
    </citation>
    <scope>NUCLEOTIDE SEQUENCE</scope>
    <source>
        <strain evidence="18">CkLH20</strain>
    </source>
</reference>
<evidence type="ECO:0000256" key="1">
    <source>
        <dbReference type="ARBA" id="ARBA00004609"/>
    </source>
</evidence>
<keyword evidence="10 15" id="KW-0408">Iron</keyword>
<dbReference type="GO" id="GO:0046872">
    <property type="term" value="F:metal ion binding"/>
    <property type="evidence" value="ECO:0007669"/>
    <property type="project" value="UniProtKB-UniRule"/>
</dbReference>
<keyword evidence="8 15" id="KW-0479">Metal-binding</keyword>
<evidence type="ECO:0000256" key="2">
    <source>
        <dbReference type="ARBA" id="ARBA00004613"/>
    </source>
</evidence>